<keyword evidence="1 6" id="KW-0245">EGF-like domain</keyword>
<name>A0ABP0EZ54_CLALP</name>
<evidence type="ECO:0000259" key="7">
    <source>
        <dbReference type="PROSITE" id="PS50026"/>
    </source>
</evidence>
<dbReference type="Pfam" id="PF19028">
    <property type="entry name" value="TSP1_spondin"/>
    <property type="match status" value="1"/>
</dbReference>
<keyword evidence="9" id="KW-1185">Reference proteome</keyword>
<evidence type="ECO:0000313" key="8">
    <source>
        <dbReference type="EMBL" id="CAK8671668.1"/>
    </source>
</evidence>
<proteinExistence type="predicted"/>
<evidence type="ECO:0000256" key="4">
    <source>
        <dbReference type="ARBA" id="ARBA00023157"/>
    </source>
</evidence>
<dbReference type="InterPro" id="IPR000884">
    <property type="entry name" value="TSP1_rpt"/>
</dbReference>
<dbReference type="InterPro" id="IPR001881">
    <property type="entry name" value="EGF-like_Ca-bd_dom"/>
</dbReference>
<reference evidence="8 9" key="1">
    <citation type="submission" date="2024-02" db="EMBL/GenBank/DDBJ databases">
        <authorList>
            <person name="Daric V."/>
            <person name="Darras S."/>
        </authorList>
    </citation>
    <scope>NUCLEOTIDE SEQUENCE [LARGE SCALE GENOMIC DNA]</scope>
</reference>
<evidence type="ECO:0000256" key="2">
    <source>
        <dbReference type="ARBA" id="ARBA00022729"/>
    </source>
</evidence>
<dbReference type="SMART" id="SM00179">
    <property type="entry name" value="EGF_CA"/>
    <property type="match status" value="2"/>
</dbReference>
<evidence type="ECO:0000313" key="9">
    <source>
        <dbReference type="Proteomes" id="UP001642483"/>
    </source>
</evidence>
<evidence type="ECO:0000256" key="5">
    <source>
        <dbReference type="ARBA" id="ARBA00023180"/>
    </source>
</evidence>
<dbReference type="EMBL" id="CAWYQH010000001">
    <property type="protein sequence ID" value="CAK8671668.1"/>
    <property type="molecule type" value="Genomic_DNA"/>
</dbReference>
<dbReference type="Gene3D" id="2.20.100.10">
    <property type="entry name" value="Thrombospondin type-1 (TSP1) repeat"/>
    <property type="match status" value="1"/>
</dbReference>
<dbReference type="PROSITE" id="PS00010">
    <property type="entry name" value="ASX_HYDROXYL"/>
    <property type="match status" value="1"/>
</dbReference>
<evidence type="ECO:0000256" key="1">
    <source>
        <dbReference type="ARBA" id="ARBA00022536"/>
    </source>
</evidence>
<dbReference type="PROSITE" id="PS01186">
    <property type="entry name" value="EGF_2"/>
    <property type="match status" value="2"/>
</dbReference>
<protein>
    <recommendedName>
        <fullName evidence="7">EGF-like domain-containing protein</fullName>
    </recommendedName>
</protein>
<keyword evidence="5" id="KW-0325">Glycoprotein</keyword>
<comment type="caution">
    <text evidence="6">Lacks conserved residue(s) required for the propagation of feature annotation.</text>
</comment>
<dbReference type="SMART" id="SM00209">
    <property type="entry name" value="TSP1"/>
    <property type="match status" value="1"/>
</dbReference>
<keyword evidence="3" id="KW-0677">Repeat</keyword>
<dbReference type="InterPro" id="IPR000742">
    <property type="entry name" value="EGF"/>
</dbReference>
<accession>A0ABP0EZ54</accession>
<dbReference type="Pfam" id="PF07645">
    <property type="entry name" value="EGF_CA"/>
    <property type="match status" value="2"/>
</dbReference>
<gene>
    <name evidence="8" type="ORF">CVLEPA_LOCUS715</name>
</gene>
<comment type="caution">
    <text evidence="8">The sequence shown here is derived from an EMBL/GenBank/DDBJ whole genome shotgun (WGS) entry which is preliminary data.</text>
</comment>
<dbReference type="InterPro" id="IPR018097">
    <property type="entry name" value="EGF_Ca-bd_CS"/>
</dbReference>
<dbReference type="Proteomes" id="UP001642483">
    <property type="component" value="Unassembled WGS sequence"/>
</dbReference>
<organism evidence="8 9">
    <name type="scientific">Clavelina lepadiformis</name>
    <name type="common">Light-bulb sea squirt</name>
    <name type="synonym">Ascidia lepadiformis</name>
    <dbReference type="NCBI Taxonomy" id="159417"/>
    <lineage>
        <taxon>Eukaryota</taxon>
        <taxon>Metazoa</taxon>
        <taxon>Chordata</taxon>
        <taxon>Tunicata</taxon>
        <taxon>Ascidiacea</taxon>
        <taxon>Aplousobranchia</taxon>
        <taxon>Clavelinidae</taxon>
        <taxon>Clavelina</taxon>
    </lineage>
</organism>
<evidence type="ECO:0000256" key="6">
    <source>
        <dbReference type="PROSITE-ProRule" id="PRU00076"/>
    </source>
</evidence>
<keyword evidence="4" id="KW-1015">Disulfide bond</keyword>
<dbReference type="InterPro" id="IPR049883">
    <property type="entry name" value="NOTCH1_EGF-like"/>
</dbReference>
<dbReference type="PANTHER" id="PTHR24050">
    <property type="entry name" value="PA14 DOMAIN-CONTAINING PROTEIN"/>
    <property type="match status" value="1"/>
</dbReference>
<dbReference type="PROSITE" id="PS50092">
    <property type="entry name" value="TSP1"/>
    <property type="match status" value="1"/>
</dbReference>
<dbReference type="PANTHER" id="PTHR24050:SF28">
    <property type="entry name" value="UROMODULIN-LIKE"/>
    <property type="match status" value="1"/>
</dbReference>
<dbReference type="SMART" id="SM00181">
    <property type="entry name" value="EGF"/>
    <property type="match status" value="3"/>
</dbReference>
<dbReference type="PROSITE" id="PS50026">
    <property type="entry name" value="EGF_3"/>
    <property type="match status" value="1"/>
</dbReference>
<dbReference type="InterPro" id="IPR036383">
    <property type="entry name" value="TSP1_rpt_sf"/>
</dbReference>
<keyword evidence="2" id="KW-0732">Signal</keyword>
<dbReference type="SUPFAM" id="SSF57196">
    <property type="entry name" value="EGF/Laminin"/>
    <property type="match status" value="2"/>
</dbReference>
<evidence type="ECO:0000256" key="3">
    <source>
        <dbReference type="ARBA" id="ARBA00022737"/>
    </source>
</evidence>
<dbReference type="InterPro" id="IPR044004">
    <property type="entry name" value="TSP1_spondin_dom"/>
</dbReference>
<dbReference type="PROSITE" id="PS01187">
    <property type="entry name" value="EGF_CA"/>
    <property type="match status" value="1"/>
</dbReference>
<dbReference type="SUPFAM" id="SSF82895">
    <property type="entry name" value="TSP-1 type 1 repeat"/>
    <property type="match status" value="1"/>
</dbReference>
<dbReference type="InterPro" id="IPR052235">
    <property type="entry name" value="Nephronectin_domain"/>
</dbReference>
<dbReference type="InterPro" id="IPR000152">
    <property type="entry name" value="EGF-type_Asp/Asn_hydroxyl_site"/>
</dbReference>
<dbReference type="Gene3D" id="2.10.25.10">
    <property type="entry name" value="Laminin"/>
    <property type="match status" value="2"/>
</dbReference>
<feature type="domain" description="EGF-like" evidence="7">
    <location>
        <begin position="117"/>
        <end position="157"/>
    </location>
</feature>
<sequence>MSSWFPWTNCSAQCGPDGISTRTREILQTSKCGGTSCPTDLIQNRPCNRECYNDGILMFSQCSCNEGWSGRCCEEDVDEYANELYDCDRNAACVNIMGSFECSCKSGFIEIGMKCVDVNECSSGLHDCEASAVCANTYGSFTCFCKSGFTGNGRICSNINECSD</sequence>